<dbReference type="SUPFAM" id="SSF46894">
    <property type="entry name" value="C-terminal effector domain of the bipartite response regulators"/>
    <property type="match status" value="1"/>
</dbReference>
<dbReference type="SUPFAM" id="SSF52172">
    <property type="entry name" value="CheY-like"/>
    <property type="match status" value="1"/>
</dbReference>
<dbReference type="GO" id="GO:0000160">
    <property type="term" value="P:phosphorelay signal transduction system"/>
    <property type="evidence" value="ECO:0007669"/>
    <property type="project" value="InterPro"/>
</dbReference>
<dbReference type="RefSeq" id="WP_053936265.1">
    <property type="nucleotide sequence ID" value="NZ_LAQT01000002.1"/>
</dbReference>
<proteinExistence type="predicted"/>
<evidence type="ECO:0000256" key="2">
    <source>
        <dbReference type="PROSITE-ProRule" id="PRU00169"/>
    </source>
</evidence>
<dbReference type="EMBL" id="LAQT01000002">
    <property type="protein sequence ID" value="KPC54467.1"/>
    <property type="molecule type" value="Genomic_DNA"/>
</dbReference>
<dbReference type="InterPro" id="IPR011006">
    <property type="entry name" value="CheY-like_superfamily"/>
</dbReference>
<evidence type="ECO:0000259" key="4">
    <source>
        <dbReference type="PROSITE" id="PS50110"/>
    </source>
</evidence>
<dbReference type="InterPro" id="IPR001789">
    <property type="entry name" value="Sig_transdc_resp-reg_receiver"/>
</dbReference>
<dbReference type="CDD" id="cd06170">
    <property type="entry name" value="LuxR_C_like"/>
    <property type="match status" value="1"/>
</dbReference>
<feature type="modified residue" description="4-aspartylphosphate" evidence="2">
    <location>
        <position position="56"/>
    </location>
</feature>
<evidence type="ECO:0000313" key="6">
    <source>
        <dbReference type="Proteomes" id="UP000037939"/>
    </source>
</evidence>
<dbReference type="GO" id="GO:0003677">
    <property type="term" value="F:DNA binding"/>
    <property type="evidence" value="ECO:0007669"/>
    <property type="project" value="UniProtKB-KW"/>
</dbReference>
<name>A0A0N0XKR8_9NEIS</name>
<keyword evidence="2" id="KW-0597">Phosphoprotein</keyword>
<feature type="domain" description="Response regulatory" evidence="4">
    <location>
        <begin position="8"/>
        <end position="121"/>
    </location>
</feature>
<dbReference type="Proteomes" id="UP000037939">
    <property type="component" value="Unassembled WGS sequence"/>
</dbReference>
<feature type="domain" description="HTH luxR-type" evidence="3">
    <location>
        <begin position="137"/>
        <end position="202"/>
    </location>
</feature>
<dbReference type="PRINTS" id="PR00038">
    <property type="entry name" value="HTHLUXR"/>
</dbReference>
<dbReference type="Gene3D" id="3.40.50.2300">
    <property type="match status" value="1"/>
</dbReference>
<dbReference type="AlphaFoldDB" id="A0A0N0XKR8"/>
<organism evidence="5 6">
    <name type="scientific">Amantichitinum ursilacus</name>
    <dbReference type="NCBI Taxonomy" id="857265"/>
    <lineage>
        <taxon>Bacteria</taxon>
        <taxon>Pseudomonadati</taxon>
        <taxon>Pseudomonadota</taxon>
        <taxon>Betaproteobacteria</taxon>
        <taxon>Neisseriales</taxon>
        <taxon>Chitinibacteraceae</taxon>
        <taxon>Amantichitinum</taxon>
    </lineage>
</organism>
<reference evidence="5 6" key="1">
    <citation type="submission" date="2015-07" db="EMBL/GenBank/DDBJ databases">
        <title>Draft genome sequence of the Amantichitinum ursilacus IGB-41, a new chitin-degrading bacterium.</title>
        <authorList>
            <person name="Kirstahler P."/>
            <person name="Guenther M."/>
            <person name="Grumaz C."/>
            <person name="Rupp S."/>
            <person name="Zibek S."/>
            <person name="Sohn K."/>
        </authorList>
    </citation>
    <scope>NUCLEOTIDE SEQUENCE [LARGE SCALE GENOMIC DNA]</scope>
    <source>
        <strain evidence="5 6">IGB-41</strain>
    </source>
</reference>
<evidence type="ECO:0000259" key="3">
    <source>
        <dbReference type="PROSITE" id="PS50043"/>
    </source>
</evidence>
<dbReference type="InterPro" id="IPR000792">
    <property type="entry name" value="Tscrpt_reg_LuxR_C"/>
</dbReference>
<dbReference type="InterPro" id="IPR016032">
    <property type="entry name" value="Sig_transdc_resp-reg_C-effctor"/>
</dbReference>
<accession>A0A0N0XKR8</accession>
<keyword evidence="1" id="KW-0238">DNA-binding</keyword>
<keyword evidence="6" id="KW-1185">Reference proteome</keyword>
<dbReference type="Pfam" id="PF00196">
    <property type="entry name" value="GerE"/>
    <property type="match status" value="1"/>
</dbReference>
<sequence>MSKEMHTRVLVAHRNPVIGAGVSALLAEEPGLLLTRTDASQIGQTSFSNVDVLVGDYDTIIAFMTRLRGQSDYPASAPRLMIVTAQEREWEVRQALDLGVHAYVLTDCQRHELVSGVLALQRGNRYVCDSVSQRLVDSLSRVSLTRRELDVLGVMAQGACNKAIATMLGISVGTAKSHVAAILGKLQATTRTEAAAIAQARGLLAPPTMPPQTLNPIIRRERQDTALAA</sequence>
<dbReference type="GO" id="GO:0006355">
    <property type="term" value="P:regulation of DNA-templated transcription"/>
    <property type="evidence" value="ECO:0007669"/>
    <property type="project" value="InterPro"/>
</dbReference>
<dbReference type="SMART" id="SM00421">
    <property type="entry name" value="HTH_LUXR"/>
    <property type="match status" value="1"/>
</dbReference>
<dbReference type="InterPro" id="IPR039420">
    <property type="entry name" value="WalR-like"/>
</dbReference>
<protein>
    <submittedName>
        <fullName evidence="5">Transcriptional regulatory protein DegU</fullName>
    </submittedName>
</protein>
<dbReference type="PROSITE" id="PS50043">
    <property type="entry name" value="HTH_LUXR_2"/>
    <property type="match status" value="1"/>
</dbReference>
<comment type="caution">
    <text evidence="5">The sequence shown here is derived from an EMBL/GenBank/DDBJ whole genome shotgun (WGS) entry which is preliminary data.</text>
</comment>
<dbReference type="PROSITE" id="PS50110">
    <property type="entry name" value="RESPONSE_REGULATORY"/>
    <property type="match status" value="1"/>
</dbReference>
<evidence type="ECO:0000256" key="1">
    <source>
        <dbReference type="ARBA" id="ARBA00023125"/>
    </source>
</evidence>
<dbReference type="PANTHER" id="PTHR43214">
    <property type="entry name" value="TWO-COMPONENT RESPONSE REGULATOR"/>
    <property type="match status" value="1"/>
</dbReference>
<evidence type="ECO:0000313" key="5">
    <source>
        <dbReference type="EMBL" id="KPC54467.1"/>
    </source>
</evidence>
<dbReference type="STRING" id="857265.WG78_02790"/>
<dbReference type="OrthoDB" id="9129394at2"/>
<gene>
    <name evidence="5" type="primary">degU_2</name>
    <name evidence="5" type="ORF">WG78_02790</name>
</gene>